<name>A0A6J4MQ38_9BACT</name>
<organism evidence="1">
    <name type="scientific">uncultured Gemmatimonadota bacterium</name>
    <dbReference type="NCBI Taxonomy" id="203437"/>
    <lineage>
        <taxon>Bacteria</taxon>
        <taxon>Pseudomonadati</taxon>
        <taxon>Gemmatimonadota</taxon>
        <taxon>environmental samples</taxon>
    </lineage>
</organism>
<protein>
    <submittedName>
        <fullName evidence="1">Uncharacterized protein</fullName>
    </submittedName>
</protein>
<gene>
    <name evidence="1" type="ORF">AVDCRST_MAG89-4071</name>
</gene>
<accession>A0A6J4MQ38</accession>
<evidence type="ECO:0000313" key="1">
    <source>
        <dbReference type="EMBL" id="CAA9365670.1"/>
    </source>
</evidence>
<reference evidence="1" key="1">
    <citation type="submission" date="2020-02" db="EMBL/GenBank/DDBJ databases">
        <authorList>
            <person name="Meier V. D."/>
        </authorList>
    </citation>
    <scope>NUCLEOTIDE SEQUENCE</scope>
    <source>
        <strain evidence="1">AVDCRST_MAG89</strain>
    </source>
</reference>
<sequence length="54" mass="5758">FLPLTFDAAFRRDTIAPATGTTAPVLRENRNFIAGSLTTSALVGVPLVIVRDTL</sequence>
<proteinExistence type="predicted"/>
<feature type="non-terminal residue" evidence="1">
    <location>
        <position position="1"/>
    </location>
</feature>
<dbReference type="EMBL" id="CADCTV010000853">
    <property type="protein sequence ID" value="CAA9365670.1"/>
    <property type="molecule type" value="Genomic_DNA"/>
</dbReference>
<dbReference type="AlphaFoldDB" id="A0A6J4MQ38"/>